<sequence>MSLSWRARRRWSLVLLLVGLPAYVVAAVSLLALFERPSIWVELLVYGGLGILWALPFKAVFRGIGREDPDARRRADHDAREP</sequence>
<evidence type="ECO:0008006" key="4">
    <source>
        <dbReference type="Google" id="ProtNLM"/>
    </source>
</evidence>
<feature type="transmembrane region" description="Helical" evidence="1">
    <location>
        <begin position="12"/>
        <end position="33"/>
    </location>
</feature>
<protein>
    <recommendedName>
        <fullName evidence="4">DUF2842 domain-containing protein</fullName>
    </recommendedName>
</protein>
<keyword evidence="1" id="KW-0472">Membrane</keyword>
<dbReference type="Pfam" id="PF11003">
    <property type="entry name" value="DUF2842"/>
    <property type="match status" value="1"/>
</dbReference>
<keyword evidence="1" id="KW-0812">Transmembrane</keyword>
<organism evidence="2 3">
    <name type="scientific">Amaricoccus macauensis</name>
    <dbReference type="NCBI Taxonomy" id="57001"/>
    <lineage>
        <taxon>Bacteria</taxon>
        <taxon>Pseudomonadati</taxon>
        <taxon>Pseudomonadota</taxon>
        <taxon>Alphaproteobacteria</taxon>
        <taxon>Rhodobacterales</taxon>
        <taxon>Paracoccaceae</taxon>
        <taxon>Amaricoccus</taxon>
    </lineage>
</organism>
<accession>A0A840SUE5</accession>
<dbReference type="Proteomes" id="UP000549457">
    <property type="component" value="Unassembled WGS sequence"/>
</dbReference>
<comment type="caution">
    <text evidence="2">The sequence shown here is derived from an EMBL/GenBank/DDBJ whole genome shotgun (WGS) entry which is preliminary data.</text>
</comment>
<proteinExistence type="predicted"/>
<dbReference type="AlphaFoldDB" id="A0A840SUE5"/>
<evidence type="ECO:0000313" key="3">
    <source>
        <dbReference type="Proteomes" id="UP000549457"/>
    </source>
</evidence>
<evidence type="ECO:0000256" key="1">
    <source>
        <dbReference type="SAM" id="Phobius"/>
    </source>
</evidence>
<keyword evidence="3" id="KW-1185">Reference proteome</keyword>
<dbReference type="InterPro" id="IPR021265">
    <property type="entry name" value="DUF2842"/>
</dbReference>
<dbReference type="EMBL" id="JACHFM010000005">
    <property type="protein sequence ID" value="MBB5224135.1"/>
    <property type="molecule type" value="Genomic_DNA"/>
</dbReference>
<gene>
    <name evidence="2" type="ORF">HNP73_004096</name>
</gene>
<evidence type="ECO:0000313" key="2">
    <source>
        <dbReference type="EMBL" id="MBB5224135.1"/>
    </source>
</evidence>
<dbReference type="RefSeq" id="WP_184154420.1">
    <property type="nucleotide sequence ID" value="NZ_JACHFM010000005.1"/>
</dbReference>
<keyword evidence="1" id="KW-1133">Transmembrane helix</keyword>
<feature type="transmembrane region" description="Helical" evidence="1">
    <location>
        <begin position="39"/>
        <end position="57"/>
    </location>
</feature>
<reference evidence="2 3" key="1">
    <citation type="submission" date="2020-08" db="EMBL/GenBank/DDBJ databases">
        <title>Genomic Encyclopedia of Type Strains, Phase IV (KMG-IV): sequencing the most valuable type-strain genomes for metagenomic binning, comparative biology and taxonomic classification.</title>
        <authorList>
            <person name="Goeker M."/>
        </authorList>
    </citation>
    <scope>NUCLEOTIDE SEQUENCE [LARGE SCALE GENOMIC DNA]</scope>
    <source>
        <strain evidence="2 3">DSM 101730</strain>
    </source>
</reference>
<name>A0A840SUE5_9RHOB</name>